<dbReference type="EMBL" id="JAEKNR010000218">
    <property type="protein sequence ID" value="MBJ7600801.1"/>
    <property type="molecule type" value="Genomic_DNA"/>
</dbReference>
<name>A0A934N9T6_9BACT</name>
<dbReference type="InterPro" id="IPR037401">
    <property type="entry name" value="SnoaL-like"/>
</dbReference>
<reference evidence="2" key="1">
    <citation type="submission" date="2020-10" db="EMBL/GenBank/DDBJ databases">
        <title>Ca. Dormibacterota MAGs.</title>
        <authorList>
            <person name="Montgomery K."/>
        </authorList>
    </citation>
    <scope>NUCLEOTIDE SEQUENCE [LARGE SCALE GENOMIC DNA]</scope>
    <source>
        <strain evidence="2">SC8812_S17_10</strain>
    </source>
</reference>
<keyword evidence="3" id="KW-1185">Reference proteome</keyword>
<evidence type="ECO:0000313" key="2">
    <source>
        <dbReference type="EMBL" id="MBJ7600801.1"/>
    </source>
</evidence>
<protein>
    <submittedName>
        <fullName evidence="2">Nuclear transport factor 2 family protein</fullName>
    </submittedName>
</protein>
<sequence>MSADLTRSAPVWFPGATETYPTSVKDVLGWLTDHYLEHVPHIEALVADWRRGGSSDPVAVVTEFGEAFGRGDVDAVMALMTDDCVFEDTDPPPDGERHVGQVAVRAFWERFFGETESPRFDTEEIYGLGDHVVCRWRFSWGHPGSEGHVRGVDLFRVRDGKVAEKLSYVKG</sequence>
<gene>
    <name evidence="2" type="ORF">JF922_22365</name>
</gene>
<accession>A0A934N9T6</accession>
<dbReference type="InterPro" id="IPR032710">
    <property type="entry name" value="NTF2-like_dom_sf"/>
</dbReference>
<evidence type="ECO:0000313" key="3">
    <source>
        <dbReference type="Proteomes" id="UP000612893"/>
    </source>
</evidence>
<dbReference type="AlphaFoldDB" id="A0A934N9T6"/>
<dbReference type="SUPFAM" id="SSF54427">
    <property type="entry name" value="NTF2-like"/>
    <property type="match status" value="1"/>
</dbReference>
<feature type="domain" description="SnoaL-like" evidence="1">
    <location>
        <begin position="61"/>
        <end position="164"/>
    </location>
</feature>
<proteinExistence type="predicted"/>
<organism evidence="2 3">
    <name type="scientific">Candidatus Nephthysia bennettiae</name>
    <dbReference type="NCBI Taxonomy" id="3127016"/>
    <lineage>
        <taxon>Bacteria</taxon>
        <taxon>Bacillati</taxon>
        <taxon>Candidatus Dormiibacterota</taxon>
        <taxon>Candidatus Dormibacteria</taxon>
        <taxon>Candidatus Dormibacterales</taxon>
        <taxon>Candidatus Dormibacteraceae</taxon>
        <taxon>Candidatus Nephthysia</taxon>
    </lineage>
</organism>
<comment type="caution">
    <text evidence="2">The sequence shown here is derived from an EMBL/GenBank/DDBJ whole genome shotgun (WGS) entry which is preliminary data.</text>
</comment>
<dbReference type="Pfam" id="PF12680">
    <property type="entry name" value="SnoaL_2"/>
    <property type="match status" value="1"/>
</dbReference>
<dbReference type="Proteomes" id="UP000612893">
    <property type="component" value="Unassembled WGS sequence"/>
</dbReference>
<dbReference type="Gene3D" id="3.10.450.50">
    <property type="match status" value="1"/>
</dbReference>
<evidence type="ECO:0000259" key="1">
    <source>
        <dbReference type="Pfam" id="PF12680"/>
    </source>
</evidence>